<keyword evidence="3 6" id="KW-0812">Transmembrane</keyword>
<accession>A0A4Q7NIR8</accession>
<evidence type="ECO:0000256" key="4">
    <source>
        <dbReference type="ARBA" id="ARBA00022989"/>
    </source>
</evidence>
<feature type="transmembrane region" description="Helical" evidence="6">
    <location>
        <begin position="252"/>
        <end position="274"/>
    </location>
</feature>
<dbReference type="AlphaFoldDB" id="A0A4Q7NIR8"/>
<evidence type="ECO:0000313" key="8">
    <source>
        <dbReference type="Proteomes" id="UP000292445"/>
    </source>
</evidence>
<dbReference type="InterPro" id="IPR043428">
    <property type="entry name" value="LivM-like"/>
</dbReference>
<dbReference type="GO" id="GO:0015658">
    <property type="term" value="F:branched-chain amino acid transmembrane transporter activity"/>
    <property type="evidence" value="ECO:0007669"/>
    <property type="project" value="InterPro"/>
</dbReference>
<feature type="transmembrane region" description="Helical" evidence="6">
    <location>
        <begin position="34"/>
        <end position="52"/>
    </location>
</feature>
<dbReference type="PANTHER" id="PTHR30482">
    <property type="entry name" value="HIGH-AFFINITY BRANCHED-CHAIN AMINO ACID TRANSPORT SYSTEM PERMEASE"/>
    <property type="match status" value="1"/>
</dbReference>
<evidence type="ECO:0000256" key="1">
    <source>
        <dbReference type="ARBA" id="ARBA00004651"/>
    </source>
</evidence>
<evidence type="ECO:0000256" key="2">
    <source>
        <dbReference type="ARBA" id="ARBA00022475"/>
    </source>
</evidence>
<gene>
    <name evidence="7" type="ORF">EV675_0942</name>
</gene>
<sequence length="318" mass="32951">MTASRFSSPWLATALGTAALVVLGQGLSSYGAGLVIDCLVFAILALGLNLLLGYAGLPSLGHAAYFGVGAYTAGLVYLHVSTNFWLAAAAAILAAMAVAAVYALLALRTTGVYFLIITLALGQITWAAAFSWRSVTGGDDGLRGIGRPDLGLPGLSIADTGGYYLLVVLATAAAVCLMAVLARSPFGHALRGIQQNGPRMAALGYNVWLYKYLAFIISAGFAGYAGVLFVFYKGFVSPESVGIVISAEITLMVIIGGAGTLAGPVLGAFIVMLLSHLVSGFTDRWITWLGLLYVAAVLFAPRGIVALAHDLVRARRAS</sequence>
<comment type="subcellular location">
    <subcellularLocation>
        <location evidence="1">Cell membrane</location>
        <topology evidence="1">Multi-pass membrane protein</topology>
    </subcellularLocation>
</comment>
<feature type="transmembrane region" description="Helical" evidence="6">
    <location>
        <begin position="112"/>
        <end position="132"/>
    </location>
</feature>
<keyword evidence="4 6" id="KW-1133">Transmembrane helix</keyword>
<keyword evidence="2" id="KW-1003">Cell membrane</keyword>
<feature type="transmembrane region" description="Helical" evidence="6">
    <location>
        <begin position="209"/>
        <end position="232"/>
    </location>
</feature>
<dbReference type="Pfam" id="PF02653">
    <property type="entry name" value="BPD_transp_2"/>
    <property type="match status" value="1"/>
</dbReference>
<evidence type="ECO:0000256" key="5">
    <source>
        <dbReference type="ARBA" id="ARBA00023136"/>
    </source>
</evidence>
<feature type="transmembrane region" description="Helical" evidence="6">
    <location>
        <begin position="162"/>
        <end position="182"/>
    </location>
</feature>
<protein>
    <submittedName>
        <fullName evidence="7">Amino acid/amide ABC transporter membrane protein 2 (HAAT family)</fullName>
    </submittedName>
</protein>
<dbReference type="EMBL" id="SGXC01000001">
    <property type="protein sequence ID" value="RZS84921.1"/>
    <property type="molecule type" value="Genomic_DNA"/>
</dbReference>
<reference evidence="7 8" key="1">
    <citation type="submission" date="2019-02" db="EMBL/GenBank/DDBJ databases">
        <title>Genomic Encyclopedia of Type Strains, Phase IV (KMG-IV): sequencing the most valuable type-strain genomes for metagenomic binning, comparative biology and taxonomic classification.</title>
        <authorList>
            <person name="Goeker M."/>
        </authorList>
    </citation>
    <scope>NUCLEOTIDE SEQUENCE [LARGE SCALE GENOMIC DNA]</scope>
    <source>
        <strain evidence="7 8">K24</strain>
    </source>
</reference>
<dbReference type="PANTHER" id="PTHR30482:SF17">
    <property type="entry name" value="ABC TRANSPORTER ATP-BINDING PROTEIN"/>
    <property type="match status" value="1"/>
</dbReference>
<proteinExistence type="predicted"/>
<organism evidence="7 8">
    <name type="scientific">Pigmentiphaga kullae</name>
    <dbReference type="NCBI Taxonomy" id="151784"/>
    <lineage>
        <taxon>Bacteria</taxon>
        <taxon>Pseudomonadati</taxon>
        <taxon>Pseudomonadota</taxon>
        <taxon>Betaproteobacteria</taxon>
        <taxon>Burkholderiales</taxon>
        <taxon>Alcaligenaceae</taxon>
        <taxon>Pigmentiphaga</taxon>
    </lineage>
</organism>
<evidence type="ECO:0000256" key="3">
    <source>
        <dbReference type="ARBA" id="ARBA00022692"/>
    </source>
</evidence>
<dbReference type="Proteomes" id="UP000292445">
    <property type="component" value="Unassembled WGS sequence"/>
</dbReference>
<evidence type="ECO:0000256" key="6">
    <source>
        <dbReference type="SAM" id="Phobius"/>
    </source>
</evidence>
<keyword evidence="8" id="KW-1185">Reference proteome</keyword>
<feature type="transmembrane region" description="Helical" evidence="6">
    <location>
        <begin position="286"/>
        <end position="308"/>
    </location>
</feature>
<keyword evidence="5 6" id="KW-0472">Membrane</keyword>
<dbReference type="InterPro" id="IPR001851">
    <property type="entry name" value="ABC_transp_permease"/>
</dbReference>
<dbReference type="RefSeq" id="WP_165404430.1">
    <property type="nucleotide sequence ID" value="NZ_SGXC01000001.1"/>
</dbReference>
<name>A0A4Q7NIR8_9BURK</name>
<evidence type="ECO:0000313" key="7">
    <source>
        <dbReference type="EMBL" id="RZS84921.1"/>
    </source>
</evidence>
<dbReference type="CDD" id="cd06581">
    <property type="entry name" value="TM_PBP1_LivM_like"/>
    <property type="match status" value="1"/>
</dbReference>
<feature type="transmembrane region" description="Helical" evidence="6">
    <location>
        <begin position="84"/>
        <end position="105"/>
    </location>
</feature>
<comment type="caution">
    <text evidence="7">The sequence shown here is derived from an EMBL/GenBank/DDBJ whole genome shotgun (WGS) entry which is preliminary data.</text>
</comment>
<dbReference type="GO" id="GO:0005886">
    <property type="term" value="C:plasma membrane"/>
    <property type="evidence" value="ECO:0007669"/>
    <property type="project" value="UniProtKB-SubCell"/>
</dbReference>